<reference evidence="3 4" key="1">
    <citation type="submission" date="2016-10" db="EMBL/GenBank/DDBJ databases">
        <authorList>
            <person name="de Groot N.N."/>
        </authorList>
    </citation>
    <scope>NUCLEOTIDE SEQUENCE [LARGE SCALE GENOMIC DNA]</scope>
    <source>
        <strain evidence="3 4">DSM 21668</strain>
    </source>
</reference>
<keyword evidence="1" id="KW-0238">DNA-binding</keyword>
<dbReference type="STRING" id="563176.SAMN04488090_2459"/>
<protein>
    <submittedName>
        <fullName evidence="3">Putative transcriptional regulator</fullName>
    </submittedName>
</protein>
<evidence type="ECO:0000259" key="2">
    <source>
        <dbReference type="PROSITE" id="PS50943"/>
    </source>
</evidence>
<evidence type="ECO:0000313" key="4">
    <source>
        <dbReference type="Proteomes" id="UP000198901"/>
    </source>
</evidence>
<dbReference type="PANTHER" id="PTHR46558:SF4">
    <property type="entry name" value="DNA-BIDING PHAGE PROTEIN"/>
    <property type="match status" value="1"/>
</dbReference>
<accession>A0A1G9Q5M5</accession>
<evidence type="ECO:0000313" key="3">
    <source>
        <dbReference type="EMBL" id="SDM05787.1"/>
    </source>
</evidence>
<dbReference type="InterPro" id="IPR001387">
    <property type="entry name" value="Cro/C1-type_HTH"/>
</dbReference>
<dbReference type="AlphaFoldDB" id="A0A1G9Q5M5"/>
<keyword evidence="4" id="KW-1185">Reference proteome</keyword>
<dbReference type="EMBL" id="FNGS01000004">
    <property type="protein sequence ID" value="SDM05787.1"/>
    <property type="molecule type" value="Genomic_DNA"/>
</dbReference>
<dbReference type="SUPFAM" id="SSF47413">
    <property type="entry name" value="lambda repressor-like DNA-binding domains"/>
    <property type="match status" value="1"/>
</dbReference>
<dbReference type="CDD" id="cd00093">
    <property type="entry name" value="HTH_XRE"/>
    <property type="match status" value="1"/>
</dbReference>
<evidence type="ECO:0000256" key="1">
    <source>
        <dbReference type="ARBA" id="ARBA00023125"/>
    </source>
</evidence>
<name>A0A1G9Q5M5_9BACT</name>
<dbReference type="InterPro" id="IPR010982">
    <property type="entry name" value="Lambda_DNA-bd_dom_sf"/>
</dbReference>
<sequence>MKDYILENTLRVERARLQMTQAELAERVSVSRQAVISIENGKYVPSTILAIRLAAVFGKKVDDVFFLREE</sequence>
<dbReference type="SMART" id="SM00530">
    <property type="entry name" value="HTH_XRE"/>
    <property type="match status" value="1"/>
</dbReference>
<organism evidence="3 4">
    <name type="scientific">Siphonobacter aquaeclarae</name>
    <dbReference type="NCBI Taxonomy" id="563176"/>
    <lineage>
        <taxon>Bacteria</taxon>
        <taxon>Pseudomonadati</taxon>
        <taxon>Bacteroidota</taxon>
        <taxon>Cytophagia</taxon>
        <taxon>Cytophagales</taxon>
        <taxon>Cytophagaceae</taxon>
        <taxon>Siphonobacter</taxon>
    </lineage>
</organism>
<dbReference type="Proteomes" id="UP000198901">
    <property type="component" value="Unassembled WGS sequence"/>
</dbReference>
<dbReference type="PROSITE" id="PS50943">
    <property type="entry name" value="HTH_CROC1"/>
    <property type="match status" value="1"/>
</dbReference>
<gene>
    <name evidence="3" type="ORF">SAMN04488090_2459</name>
</gene>
<dbReference type="RefSeq" id="WP_245689917.1">
    <property type="nucleotide sequence ID" value="NZ_FNGS01000004.1"/>
</dbReference>
<dbReference type="PANTHER" id="PTHR46558">
    <property type="entry name" value="TRACRIPTIONAL REGULATORY PROTEIN-RELATED-RELATED"/>
    <property type="match status" value="1"/>
</dbReference>
<feature type="domain" description="HTH cro/C1-type" evidence="2">
    <location>
        <begin position="10"/>
        <end position="64"/>
    </location>
</feature>
<proteinExistence type="predicted"/>
<dbReference type="Pfam" id="PF01381">
    <property type="entry name" value="HTH_3"/>
    <property type="match status" value="1"/>
</dbReference>
<dbReference type="Gene3D" id="1.10.260.40">
    <property type="entry name" value="lambda repressor-like DNA-binding domains"/>
    <property type="match status" value="1"/>
</dbReference>
<dbReference type="GO" id="GO:0003677">
    <property type="term" value="F:DNA binding"/>
    <property type="evidence" value="ECO:0007669"/>
    <property type="project" value="UniProtKB-KW"/>
</dbReference>